<dbReference type="PANTHER" id="PTHR44591:SF25">
    <property type="entry name" value="CHEMOTAXIS TWO-COMPONENT RESPONSE REGULATOR"/>
    <property type="match status" value="1"/>
</dbReference>
<evidence type="ECO:0000256" key="2">
    <source>
        <dbReference type="PROSITE-ProRule" id="PRU00169"/>
    </source>
</evidence>
<evidence type="ECO:0000313" key="4">
    <source>
        <dbReference type="EMBL" id="PSJ40645.1"/>
    </source>
</evidence>
<dbReference type="SMART" id="SM00448">
    <property type="entry name" value="REC"/>
    <property type="match status" value="1"/>
</dbReference>
<dbReference type="Proteomes" id="UP000241167">
    <property type="component" value="Unassembled WGS sequence"/>
</dbReference>
<keyword evidence="1 2" id="KW-0597">Phosphoprotein</keyword>
<dbReference type="PROSITE" id="PS50110">
    <property type="entry name" value="RESPONSE_REGULATORY"/>
    <property type="match status" value="1"/>
</dbReference>
<organism evidence="4 5">
    <name type="scientific">Allosphingosinicella deserti</name>
    <dbReference type="NCBI Taxonomy" id="2116704"/>
    <lineage>
        <taxon>Bacteria</taxon>
        <taxon>Pseudomonadati</taxon>
        <taxon>Pseudomonadota</taxon>
        <taxon>Alphaproteobacteria</taxon>
        <taxon>Sphingomonadales</taxon>
        <taxon>Sphingomonadaceae</taxon>
        <taxon>Allosphingosinicella</taxon>
    </lineage>
</organism>
<feature type="modified residue" description="4-aspartylphosphate" evidence="2">
    <location>
        <position position="77"/>
    </location>
</feature>
<gene>
    <name evidence="4" type="ORF">C7I55_10020</name>
</gene>
<dbReference type="Pfam" id="PF00072">
    <property type="entry name" value="Response_reg"/>
    <property type="match status" value="1"/>
</dbReference>
<proteinExistence type="predicted"/>
<dbReference type="InterPro" id="IPR011006">
    <property type="entry name" value="CheY-like_superfamily"/>
</dbReference>
<dbReference type="AlphaFoldDB" id="A0A2P7QRQ2"/>
<dbReference type="PANTHER" id="PTHR44591">
    <property type="entry name" value="STRESS RESPONSE REGULATOR PROTEIN 1"/>
    <property type="match status" value="1"/>
</dbReference>
<keyword evidence="5" id="KW-1185">Reference proteome</keyword>
<evidence type="ECO:0000256" key="1">
    <source>
        <dbReference type="ARBA" id="ARBA00022553"/>
    </source>
</evidence>
<dbReference type="EMBL" id="PXYI01000003">
    <property type="protein sequence ID" value="PSJ40645.1"/>
    <property type="molecule type" value="Genomic_DNA"/>
</dbReference>
<evidence type="ECO:0000313" key="5">
    <source>
        <dbReference type="Proteomes" id="UP000241167"/>
    </source>
</evidence>
<dbReference type="InterPro" id="IPR001789">
    <property type="entry name" value="Sig_transdc_resp-reg_receiver"/>
</dbReference>
<evidence type="ECO:0000259" key="3">
    <source>
        <dbReference type="PROSITE" id="PS50110"/>
    </source>
</evidence>
<sequence>MRAHAGRSHLASGGVLPREYACLSDLPAVYVVEDDSSVARSIFIMLELTGFGPRLFETADDLLAALGSLAPGCLVIDLNLPGTNGLAALGELRRRGIDWPALMMTGERAGEIHAEATALGAATVLEKPFSTELFLGEVKRALAPAALPV</sequence>
<reference evidence="4 5" key="1">
    <citation type="submission" date="2018-03" db="EMBL/GenBank/DDBJ databases">
        <title>The draft genome of Sphingosinicella sp. GL-C-18.</title>
        <authorList>
            <person name="Liu L."/>
            <person name="Li L."/>
            <person name="Liang L."/>
            <person name="Zhang X."/>
            <person name="Wang T."/>
        </authorList>
    </citation>
    <scope>NUCLEOTIDE SEQUENCE [LARGE SCALE GENOMIC DNA]</scope>
    <source>
        <strain evidence="4 5">GL-C-18</strain>
    </source>
</reference>
<dbReference type="SUPFAM" id="SSF52172">
    <property type="entry name" value="CheY-like"/>
    <property type="match status" value="1"/>
</dbReference>
<protein>
    <recommendedName>
        <fullName evidence="3">Response regulatory domain-containing protein</fullName>
    </recommendedName>
</protein>
<dbReference type="GO" id="GO:0000160">
    <property type="term" value="P:phosphorelay signal transduction system"/>
    <property type="evidence" value="ECO:0007669"/>
    <property type="project" value="InterPro"/>
</dbReference>
<feature type="domain" description="Response regulatory" evidence="3">
    <location>
        <begin position="28"/>
        <end position="142"/>
    </location>
</feature>
<accession>A0A2P7QRQ2</accession>
<name>A0A2P7QRQ2_9SPHN</name>
<dbReference type="Gene3D" id="3.40.50.2300">
    <property type="match status" value="1"/>
</dbReference>
<comment type="caution">
    <text evidence="4">The sequence shown here is derived from an EMBL/GenBank/DDBJ whole genome shotgun (WGS) entry which is preliminary data.</text>
</comment>
<dbReference type="InterPro" id="IPR050595">
    <property type="entry name" value="Bact_response_regulator"/>
</dbReference>